<dbReference type="Proteomes" id="UP000445582">
    <property type="component" value="Unassembled WGS sequence"/>
</dbReference>
<dbReference type="OrthoDB" id="9795572at2"/>
<dbReference type="RefSeq" id="WP_160672752.1">
    <property type="nucleotide sequence ID" value="NZ_WTYN01000001.1"/>
</dbReference>
<dbReference type="Pfam" id="PF07238">
    <property type="entry name" value="PilZ"/>
    <property type="match status" value="1"/>
</dbReference>
<keyword evidence="3" id="KW-1185">Reference proteome</keyword>
<name>A0A844YHV1_9SPHN</name>
<comment type="caution">
    <text evidence="2">The sequence shown here is derived from an EMBL/GenBank/DDBJ whole genome shotgun (WGS) entry which is preliminary data.</text>
</comment>
<organism evidence="2 3">
    <name type="scientific">Qipengyuania oceanensis</name>
    <dbReference type="NCBI Taxonomy" id="1463597"/>
    <lineage>
        <taxon>Bacteria</taxon>
        <taxon>Pseudomonadati</taxon>
        <taxon>Pseudomonadota</taxon>
        <taxon>Alphaproteobacteria</taxon>
        <taxon>Sphingomonadales</taxon>
        <taxon>Erythrobacteraceae</taxon>
        <taxon>Qipengyuania</taxon>
    </lineage>
</organism>
<dbReference type="GO" id="GO:0035438">
    <property type="term" value="F:cyclic-di-GMP binding"/>
    <property type="evidence" value="ECO:0007669"/>
    <property type="project" value="InterPro"/>
</dbReference>
<sequence length="165" mass="17815">MILLAHMREAGSAADRRGHSRGQSGAILSIGGDSSGTPVIVLDLSRSGLRLHSAMPCPVDSHIRIEIPGQDPIGARVKWQNGLEFGCQFDAPLSKGAMSAFILRSPRFDGETVGAYEHTEIVLGQDAAEIGRWVSEFDAEGFGRRISGFRVDENQDVVAIITERN</sequence>
<protein>
    <recommendedName>
        <fullName evidence="1">PilZ domain-containing protein</fullName>
    </recommendedName>
</protein>
<dbReference type="SUPFAM" id="SSF141371">
    <property type="entry name" value="PilZ domain-like"/>
    <property type="match status" value="1"/>
</dbReference>
<evidence type="ECO:0000259" key="1">
    <source>
        <dbReference type="Pfam" id="PF07238"/>
    </source>
</evidence>
<feature type="domain" description="PilZ" evidence="1">
    <location>
        <begin position="27"/>
        <end position="97"/>
    </location>
</feature>
<dbReference type="InterPro" id="IPR009875">
    <property type="entry name" value="PilZ_domain"/>
</dbReference>
<dbReference type="AlphaFoldDB" id="A0A844YHV1"/>
<dbReference type="EMBL" id="WTYN01000001">
    <property type="protein sequence ID" value="MXO62544.1"/>
    <property type="molecule type" value="Genomic_DNA"/>
</dbReference>
<gene>
    <name evidence="2" type="ORF">GRI48_05915</name>
</gene>
<accession>A0A844YHV1</accession>
<reference evidence="2 3" key="1">
    <citation type="submission" date="2019-12" db="EMBL/GenBank/DDBJ databases">
        <title>Genomic-based taxomic classification of the family Erythrobacteraceae.</title>
        <authorList>
            <person name="Xu L."/>
        </authorList>
    </citation>
    <scope>NUCLEOTIDE SEQUENCE [LARGE SCALE GENOMIC DNA]</scope>
    <source>
        <strain evidence="2 3">MCCC 1A09965</strain>
    </source>
</reference>
<evidence type="ECO:0000313" key="3">
    <source>
        <dbReference type="Proteomes" id="UP000445582"/>
    </source>
</evidence>
<evidence type="ECO:0000313" key="2">
    <source>
        <dbReference type="EMBL" id="MXO62544.1"/>
    </source>
</evidence>
<proteinExistence type="predicted"/>